<feature type="compositionally biased region" description="Low complexity" evidence="1">
    <location>
        <begin position="161"/>
        <end position="170"/>
    </location>
</feature>
<sequence length="389" mass="40709">MSRQENTFDSGRFGTPTPLSPQPGFTPVGVAEMMPSAYNTQNEYIAYSGQYGQPQNVPYSHNGANAVYPDQNPQFPTSPPPPHFVTPAQYYDKQPPAPVPVPYAAAPAAVGAGAAMGAGVPPEEKTICGVRRKVFFIVLAIVIVLIIAGLAAGLAVALTRKDSSSSSNNSQADGAGAGTTSLSTFIPSIEPTDEPSATAPSTAAETTAEETIFTTSPPETSTIPDIITPTITRPTTSRTTASQVISAFSLETGYNTLSLELTSTTGNSDLCSLLVGLVSVTTTVYPSIVGNVEDLYTAYWQLGDSPGTLSAVGQPPEPTARYQFWTFDVPVGGSSGGCSQEGTDSIALEESGVAIYSSGLQFTTQCSISGYEFEIGDFCYLYWIGEYSA</sequence>
<evidence type="ECO:0000256" key="2">
    <source>
        <dbReference type="SAM" id="Phobius"/>
    </source>
</evidence>
<feature type="region of interest" description="Disordered" evidence="1">
    <location>
        <begin position="161"/>
        <end position="234"/>
    </location>
</feature>
<protein>
    <submittedName>
        <fullName evidence="3">Uncharacterized protein</fullName>
    </submittedName>
</protein>
<evidence type="ECO:0000313" key="4">
    <source>
        <dbReference type="Proteomes" id="UP001313282"/>
    </source>
</evidence>
<dbReference type="EMBL" id="JAVHNR010000001">
    <property type="protein sequence ID" value="KAK6355837.1"/>
    <property type="molecule type" value="Genomic_DNA"/>
</dbReference>
<accession>A0AAN8MTK9</accession>
<evidence type="ECO:0000256" key="1">
    <source>
        <dbReference type="SAM" id="MobiDB-lite"/>
    </source>
</evidence>
<keyword evidence="2" id="KW-1133">Transmembrane helix</keyword>
<keyword evidence="4" id="KW-1185">Reference proteome</keyword>
<feature type="compositionally biased region" description="Low complexity" evidence="1">
    <location>
        <begin position="194"/>
        <end position="234"/>
    </location>
</feature>
<feature type="transmembrane region" description="Helical" evidence="2">
    <location>
        <begin position="134"/>
        <end position="158"/>
    </location>
</feature>
<keyword evidence="2" id="KW-0472">Membrane</keyword>
<gene>
    <name evidence="3" type="ORF">TWF718_000218</name>
</gene>
<name>A0AAN8MTK9_9PEZI</name>
<organism evidence="3 4">
    <name type="scientific">Orbilia javanica</name>
    <dbReference type="NCBI Taxonomy" id="47235"/>
    <lineage>
        <taxon>Eukaryota</taxon>
        <taxon>Fungi</taxon>
        <taxon>Dikarya</taxon>
        <taxon>Ascomycota</taxon>
        <taxon>Pezizomycotina</taxon>
        <taxon>Orbiliomycetes</taxon>
        <taxon>Orbiliales</taxon>
        <taxon>Orbiliaceae</taxon>
        <taxon>Orbilia</taxon>
    </lineage>
</organism>
<reference evidence="3 4" key="1">
    <citation type="submission" date="2019-10" db="EMBL/GenBank/DDBJ databases">
        <authorList>
            <person name="Palmer J.M."/>
        </authorList>
    </citation>
    <scope>NUCLEOTIDE SEQUENCE [LARGE SCALE GENOMIC DNA]</scope>
    <source>
        <strain evidence="3 4">TWF718</strain>
    </source>
</reference>
<feature type="region of interest" description="Disordered" evidence="1">
    <location>
        <begin position="58"/>
        <end position="86"/>
    </location>
</feature>
<dbReference type="AlphaFoldDB" id="A0AAN8MTK9"/>
<evidence type="ECO:0000313" key="3">
    <source>
        <dbReference type="EMBL" id="KAK6355837.1"/>
    </source>
</evidence>
<feature type="region of interest" description="Disordered" evidence="1">
    <location>
        <begin position="1"/>
        <end position="24"/>
    </location>
</feature>
<dbReference type="Proteomes" id="UP001313282">
    <property type="component" value="Unassembled WGS sequence"/>
</dbReference>
<proteinExistence type="predicted"/>
<keyword evidence="2" id="KW-0812">Transmembrane</keyword>
<comment type="caution">
    <text evidence="3">The sequence shown here is derived from an EMBL/GenBank/DDBJ whole genome shotgun (WGS) entry which is preliminary data.</text>
</comment>